<sequence length="411" mass="42215">MSSETAPSIETHASWVVAWSITIIMGIAYGAPLMVVVGLAPIAEAMGGQRGIPALASSLAYLGSGAGGVLMGLLAARLGARRIAMLGGVTIAVGLALATAGGAWQLLLAHAVFIGMFGTGALFAPMMTHASLFFDRRRGTALALVSSGQYIAGTLWPSIFERMIAAWGWQRSMVAFGLCAAAAIVPLAAWALRRVPPAALAGSLAAGPPLGQKVLGLSPNLAQGLIAAASFLCCIPMAMPAAHLVAFCGDLGIATSRGALMLSLLLAAAFVSRQFWGWVADRIGGLHAVLIGGVCQTAAMTGFLATQDEAGLFLVSILYGLGFGGIVPAYVLAIRELFPASQAHWRVPVLLLVSLSGMATGAWLGGALYDAWGSYRGAFAVGIGANLIQVALVLWLATRLAGRRRRQPAIA</sequence>
<feature type="transmembrane region" description="Helical" evidence="4">
    <location>
        <begin position="311"/>
        <end position="333"/>
    </location>
</feature>
<dbReference type="InterPro" id="IPR050327">
    <property type="entry name" value="Proton-linked_MCT"/>
</dbReference>
<accession>A0ABS5F486</accession>
<dbReference type="SUPFAM" id="SSF103473">
    <property type="entry name" value="MFS general substrate transporter"/>
    <property type="match status" value="1"/>
</dbReference>
<dbReference type="Gene3D" id="1.20.1250.20">
    <property type="entry name" value="MFS general substrate transporter like domains"/>
    <property type="match status" value="2"/>
</dbReference>
<evidence type="ECO:0000256" key="1">
    <source>
        <dbReference type="ARBA" id="ARBA00022692"/>
    </source>
</evidence>
<feature type="transmembrane region" description="Helical" evidence="4">
    <location>
        <begin position="345"/>
        <end position="365"/>
    </location>
</feature>
<evidence type="ECO:0000256" key="2">
    <source>
        <dbReference type="ARBA" id="ARBA00022989"/>
    </source>
</evidence>
<feature type="transmembrane region" description="Helical" evidence="4">
    <location>
        <begin position="83"/>
        <end position="101"/>
    </location>
</feature>
<evidence type="ECO:0000259" key="5">
    <source>
        <dbReference type="PROSITE" id="PS50850"/>
    </source>
</evidence>
<dbReference type="Proteomes" id="UP001196870">
    <property type="component" value="Unassembled WGS sequence"/>
</dbReference>
<feature type="transmembrane region" description="Helical" evidence="4">
    <location>
        <begin position="12"/>
        <end position="40"/>
    </location>
</feature>
<feature type="transmembrane region" description="Helical" evidence="4">
    <location>
        <begin position="283"/>
        <end position="305"/>
    </location>
</feature>
<evidence type="ECO:0000313" key="7">
    <source>
        <dbReference type="Proteomes" id="UP001196870"/>
    </source>
</evidence>
<feature type="transmembrane region" description="Helical" evidence="4">
    <location>
        <begin position="251"/>
        <end position="271"/>
    </location>
</feature>
<dbReference type="PANTHER" id="PTHR11360:SF290">
    <property type="entry name" value="MONOCARBOXYLATE MFS PERMEASE"/>
    <property type="match status" value="1"/>
</dbReference>
<reference evidence="7" key="1">
    <citation type="journal article" date="2021" name="Syst. Appl. Microbiol.">
        <title>Roseomonas hellenica sp. nov., isolated from roots of wild-growing Alkanna tinctoria.</title>
        <authorList>
            <person name="Rat A."/>
            <person name="Naranjo H.D."/>
            <person name="Lebbe L."/>
            <person name="Cnockaert M."/>
            <person name="Krigas N."/>
            <person name="Grigoriadou K."/>
            <person name="Maloupa E."/>
            <person name="Willems A."/>
        </authorList>
    </citation>
    <scope>NUCLEOTIDE SEQUENCE [LARGE SCALE GENOMIC DNA]</scope>
    <source>
        <strain evidence="7">LMG 31523</strain>
    </source>
</reference>
<feature type="transmembrane region" description="Helical" evidence="4">
    <location>
        <begin position="107"/>
        <end position="127"/>
    </location>
</feature>
<feature type="transmembrane region" description="Helical" evidence="4">
    <location>
        <begin position="52"/>
        <end position="76"/>
    </location>
</feature>
<evidence type="ECO:0000256" key="3">
    <source>
        <dbReference type="ARBA" id="ARBA00023136"/>
    </source>
</evidence>
<keyword evidence="2 4" id="KW-1133">Transmembrane helix</keyword>
<proteinExistence type="predicted"/>
<feature type="transmembrane region" description="Helical" evidence="4">
    <location>
        <begin position="172"/>
        <end position="192"/>
    </location>
</feature>
<feature type="transmembrane region" description="Helical" evidence="4">
    <location>
        <begin position="377"/>
        <end position="397"/>
    </location>
</feature>
<dbReference type="InterPro" id="IPR036259">
    <property type="entry name" value="MFS_trans_sf"/>
</dbReference>
<gene>
    <name evidence="6" type="ORF">GXW71_23495</name>
</gene>
<evidence type="ECO:0000256" key="4">
    <source>
        <dbReference type="SAM" id="Phobius"/>
    </source>
</evidence>
<organism evidence="6 7">
    <name type="scientific">Plastoroseomonas hellenica</name>
    <dbReference type="NCBI Taxonomy" id="2687306"/>
    <lineage>
        <taxon>Bacteria</taxon>
        <taxon>Pseudomonadati</taxon>
        <taxon>Pseudomonadota</taxon>
        <taxon>Alphaproteobacteria</taxon>
        <taxon>Acetobacterales</taxon>
        <taxon>Acetobacteraceae</taxon>
        <taxon>Plastoroseomonas</taxon>
    </lineage>
</organism>
<dbReference type="RefSeq" id="WP_211855120.1">
    <property type="nucleotide sequence ID" value="NZ_JAAGBB010000033.1"/>
</dbReference>
<keyword evidence="3 4" id="KW-0472">Membrane</keyword>
<keyword evidence="7" id="KW-1185">Reference proteome</keyword>
<dbReference type="PROSITE" id="PS50850">
    <property type="entry name" value="MFS"/>
    <property type="match status" value="1"/>
</dbReference>
<protein>
    <submittedName>
        <fullName evidence="6">MFS transporter</fullName>
    </submittedName>
</protein>
<feature type="transmembrane region" description="Helical" evidence="4">
    <location>
        <begin position="221"/>
        <end position="239"/>
    </location>
</feature>
<dbReference type="PANTHER" id="PTHR11360">
    <property type="entry name" value="MONOCARBOXYLATE TRANSPORTER"/>
    <property type="match status" value="1"/>
</dbReference>
<keyword evidence="1 4" id="KW-0812">Transmembrane</keyword>
<dbReference type="Pfam" id="PF07690">
    <property type="entry name" value="MFS_1"/>
    <property type="match status" value="1"/>
</dbReference>
<name>A0ABS5F486_9PROT</name>
<evidence type="ECO:0000313" key="6">
    <source>
        <dbReference type="EMBL" id="MBR0667342.1"/>
    </source>
</evidence>
<dbReference type="EMBL" id="JAAGBB010000033">
    <property type="protein sequence ID" value="MBR0667342.1"/>
    <property type="molecule type" value="Genomic_DNA"/>
</dbReference>
<feature type="domain" description="Major facilitator superfamily (MFS) profile" evidence="5">
    <location>
        <begin position="14"/>
        <end position="401"/>
    </location>
</feature>
<feature type="transmembrane region" description="Helical" evidence="4">
    <location>
        <begin position="139"/>
        <end position="160"/>
    </location>
</feature>
<dbReference type="InterPro" id="IPR020846">
    <property type="entry name" value="MFS_dom"/>
</dbReference>
<comment type="caution">
    <text evidence="6">The sequence shown here is derived from an EMBL/GenBank/DDBJ whole genome shotgun (WGS) entry which is preliminary data.</text>
</comment>
<dbReference type="InterPro" id="IPR011701">
    <property type="entry name" value="MFS"/>
</dbReference>